<feature type="region of interest" description="Disordered" evidence="1">
    <location>
        <begin position="1"/>
        <end position="117"/>
    </location>
</feature>
<feature type="compositionally biased region" description="Gly residues" evidence="1">
    <location>
        <begin position="24"/>
        <end position="33"/>
    </location>
</feature>
<evidence type="ECO:0000256" key="1">
    <source>
        <dbReference type="SAM" id="MobiDB-lite"/>
    </source>
</evidence>
<dbReference type="Pfam" id="PF20242">
    <property type="entry name" value="Emfourin"/>
    <property type="match status" value="1"/>
</dbReference>
<reference evidence="2" key="1">
    <citation type="submission" date="2022-08" db="EMBL/GenBank/DDBJ databases">
        <authorList>
            <person name="Deng Y."/>
            <person name="Han X.-F."/>
            <person name="Zhang Y.-Q."/>
        </authorList>
    </citation>
    <scope>NUCLEOTIDE SEQUENCE</scope>
    <source>
        <strain evidence="2">CPCC 203386</strain>
    </source>
</reference>
<dbReference type="InterPro" id="IPR049457">
    <property type="entry name" value="Emfourin"/>
</dbReference>
<dbReference type="Proteomes" id="UP001165586">
    <property type="component" value="Unassembled WGS sequence"/>
</dbReference>
<sequence length="208" mass="20802">MTEQSDERRGGAQVGDAPGSDSAGDGGPGGGSTQDGAPGSGSARDGAVSGDNATGDGSAPDDGHGSGSVRNDAPGSRAGRDDGPGSDAGGDGADGSDSASGDSSPGSSSSADMPARELRITVARTGGVAGLRPSWTVTASEPADVDSWLSLVESCPWNGPEPVDADPDRFVYTIRVLQPETERDAQVPERHLGPWRDLIDRVKKASST</sequence>
<dbReference type="RefSeq" id="WP_259538474.1">
    <property type="nucleotide sequence ID" value="NZ_JANLCJ010000002.1"/>
</dbReference>
<dbReference type="EMBL" id="JANLCJ010000002">
    <property type="protein sequence ID" value="MCS5733657.1"/>
    <property type="molecule type" value="Genomic_DNA"/>
</dbReference>
<feature type="compositionally biased region" description="Low complexity" evidence="1">
    <location>
        <begin position="95"/>
        <end position="112"/>
    </location>
</feature>
<protein>
    <submittedName>
        <fullName evidence="2">Uncharacterized protein</fullName>
    </submittedName>
</protein>
<proteinExistence type="predicted"/>
<evidence type="ECO:0000313" key="3">
    <source>
        <dbReference type="Proteomes" id="UP001165586"/>
    </source>
</evidence>
<gene>
    <name evidence="2" type="ORF">N1032_07885</name>
</gene>
<evidence type="ECO:0000313" key="2">
    <source>
        <dbReference type="EMBL" id="MCS5733657.1"/>
    </source>
</evidence>
<feature type="compositionally biased region" description="Basic and acidic residues" evidence="1">
    <location>
        <begin position="1"/>
        <end position="10"/>
    </location>
</feature>
<organism evidence="2 3">
    <name type="scientific">Herbiconiux daphne</name>
    <dbReference type="NCBI Taxonomy" id="2970914"/>
    <lineage>
        <taxon>Bacteria</taxon>
        <taxon>Bacillati</taxon>
        <taxon>Actinomycetota</taxon>
        <taxon>Actinomycetes</taxon>
        <taxon>Micrococcales</taxon>
        <taxon>Microbacteriaceae</taxon>
        <taxon>Herbiconiux</taxon>
    </lineage>
</organism>
<name>A0ABT2H162_9MICO</name>
<accession>A0ABT2H162</accession>
<comment type="caution">
    <text evidence="2">The sequence shown here is derived from an EMBL/GenBank/DDBJ whole genome shotgun (WGS) entry which is preliminary data.</text>
</comment>
<keyword evidence="3" id="KW-1185">Reference proteome</keyword>